<comment type="caution">
    <text evidence="1">The sequence shown here is derived from an EMBL/GenBank/DDBJ whole genome shotgun (WGS) entry which is preliminary data.</text>
</comment>
<gene>
    <name evidence="1" type="ORF">TNIN_387471</name>
</gene>
<evidence type="ECO:0000313" key="2">
    <source>
        <dbReference type="Proteomes" id="UP000886998"/>
    </source>
</evidence>
<dbReference type="OrthoDB" id="8057024at2759"/>
<dbReference type="AlphaFoldDB" id="A0A8X7CU55"/>
<sequence length="163" mass="18638">MAEASRFPASKVALQDVYMDDVVILRCFGGSLWSRSVHALCQRRWYHHNQAQIAETRRTNQIIFQIPRLLTLSCLLCPKFVEKFPLTSNLKIILHTDLTKHCLIKSSNQLKNCRQSSFQIQTLTENFEWKHIPSAQNPVDIISLGVNPEELSIITYGGMVPSI</sequence>
<accession>A0A8X7CU55</accession>
<reference evidence="1" key="1">
    <citation type="submission" date="2020-08" db="EMBL/GenBank/DDBJ databases">
        <title>Multicomponent nature underlies the extraordinary mechanical properties of spider dragline silk.</title>
        <authorList>
            <person name="Kono N."/>
            <person name="Nakamura H."/>
            <person name="Mori M."/>
            <person name="Yoshida Y."/>
            <person name="Ohtoshi R."/>
            <person name="Malay A.D."/>
            <person name="Moran D.A.P."/>
            <person name="Tomita M."/>
            <person name="Numata K."/>
            <person name="Arakawa K."/>
        </authorList>
    </citation>
    <scope>NUCLEOTIDE SEQUENCE</scope>
</reference>
<dbReference type="Proteomes" id="UP000886998">
    <property type="component" value="Unassembled WGS sequence"/>
</dbReference>
<organism evidence="1 2">
    <name type="scientific">Trichonephila inaurata madagascariensis</name>
    <dbReference type="NCBI Taxonomy" id="2747483"/>
    <lineage>
        <taxon>Eukaryota</taxon>
        <taxon>Metazoa</taxon>
        <taxon>Ecdysozoa</taxon>
        <taxon>Arthropoda</taxon>
        <taxon>Chelicerata</taxon>
        <taxon>Arachnida</taxon>
        <taxon>Araneae</taxon>
        <taxon>Araneomorphae</taxon>
        <taxon>Entelegynae</taxon>
        <taxon>Araneoidea</taxon>
        <taxon>Nephilidae</taxon>
        <taxon>Trichonephila</taxon>
        <taxon>Trichonephila inaurata</taxon>
    </lineage>
</organism>
<keyword evidence="2" id="KW-1185">Reference proteome</keyword>
<proteinExistence type="predicted"/>
<protein>
    <submittedName>
        <fullName evidence="1">Uncharacterized protein</fullName>
    </submittedName>
</protein>
<evidence type="ECO:0000313" key="1">
    <source>
        <dbReference type="EMBL" id="GFY77662.1"/>
    </source>
</evidence>
<dbReference type="EMBL" id="BMAV01022559">
    <property type="protein sequence ID" value="GFY77662.1"/>
    <property type="molecule type" value="Genomic_DNA"/>
</dbReference>
<name>A0A8X7CU55_9ARAC</name>